<dbReference type="AlphaFoldDB" id="A0A0H4PBW2"/>
<dbReference type="PANTHER" id="PTHR21419">
    <property type="match status" value="1"/>
</dbReference>
<keyword evidence="4" id="KW-0472">Membrane</keyword>
<comment type="subcellular location">
    <subcellularLocation>
        <location evidence="1">Membrane</location>
        <topology evidence="1">Single-pass membrane protein</topology>
    </subcellularLocation>
</comment>
<name>A0A0H4PBW2_9BACT</name>
<dbReference type="Gene3D" id="2.130.10.130">
    <property type="entry name" value="Integrin alpha, N-terminal"/>
    <property type="match status" value="2"/>
</dbReference>
<dbReference type="InterPro" id="IPR028994">
    <property type="entry name" value="Integrin_alpha_N"/>
</dbReference>
<dbReference type="Proteomes" id="UP000036520">
    <property type="component" value="Chromosome"/>
</dbReference>
<dbReference type="SUPFAM" id="SSF69318">
    <property type="entry name" value="Integrin alpha N-terminal domain"/>
    <property type="match status" value="2"/>
</dbReference>
<dbReference type="STRING" id="320787.CA2015_0840"/>
<evidence type="ECO:0000256" key="1">
    <source>
        <dbReference type="ARBA" id="ARBA00004167"/>
    </source>
</evidence>
<keyword evidence="7" id="KW-1185">Reference proteome</keyword>
<evidence type="ECO:0000313" key="7">
    <source>
        <dbReference type="Proteomes" id="UP000036520"/>
    </source>
</evidence>
<keyword evidence="2" id="KW-0812">Transmembrane</keyword>
<dbReference type="EMBL" id="CP012040">
    <property type="protein sequence ID" value="AKP50298.1"/>
    <property type="molecule type" value="Genomic_DNA"/>
</dbReference>
<evidence type="ECO:0000313" key="6">
    <source>
        <dbReference type="EMBL" id="AKP50298.1"/>
    </source>
</evidence>
<dbReference type="InterPro" id="IPR045232">
    <property type="entry name" value="FAM234"/>
</dbReference>
<reference evidence="6 7" key="1">
    <citation type="submission" date="2015-07" db="EMBL/GenBank/DDBJ databases">
        <authorList>
            <person name="Kim K.M."/>
        </authorList>
    </citation>
    <scope>NUCLEOTIDE SEQUENCE [LARGE SCALE GENOMIC DNA]</scope>
    <source>
        <strain evidence="6 7">KCTC 12363</strain>
    </source>
</reference>
<feature type="domain" description="FAM234A/B beta-propeller" evidence="5">
    <location>
        <begin position="45"/>
        <end position="339"/>
    </location>
</feature>
<dbReference type="GO" id="GO:0016020">
    <property type="term" value="C:membrane"/>
    <property type="evidence" value="ECO:0007669"/>
    <property type="project" value="UniProtKB-SubCell"/>
</dbReference>
<dbReference type="Pfam" id="PF23727">
    <property type="entry name" value="Beta-prop_FAM234A_B"/>
    <property type="match status" value="1"/>
</dbReference>
<proteinExistence type="predicted"/>
<evidence type="ECO:0000259" key="5">
    <source>
        <dbReference type="Pfam" id="PF23727"/>
    </source>
</evidence>
<gene>
    <name evidence="6" type="ORF">CA2015_0840</name>
</gene>
<keyword evidence="3" id="KW-1133">Transmembrane helix</keyword>
<accession>A0A0H4PBW2</accession>
<dbReference type="PANTHER" id="PTHR21419:SF30">
    <property type="entry name" value="IG-LIKE DOMAIN-CONTAINING PROTEIN"/>
    <property type="match status" value="1"/>
</dbReference>
<evidence type="ECO:0000256" key="4">
    <source>
        <dbReference type="ARBA" id="ARBA00023136"/>
    </source>
</evidence>
<evidence type="ECO:0000256" key="2">
    <source>
        <dbReference type="ARBA" id="ARBA00022692"/>
    </source>
</evidence>
<evidence type="ECO:0000256" key="3">
    <source>
        <dbReference type="ARBA" id="ARBA00022989"/>
    </source>
</evidence>
<sequence length="472" mass="51774">MIWESSFPVIGSQSSPRSADLNGDGVLDLVIGAGKNEYEYTEAGILAINGLDGEILWTQETEDQVFGSATFLDVTKDGTTDVFIGGRGPHLKALNGKTGDLIWEFDTLAHMNHPILQYARFNFNNSVTIPDQNKDGIAELLISNGGNARIGPGQTEGRFPGVLMVINPLNGEVLAADTMPDGAETYLSPLFVQQKAKDEQYILFGSGGETLSGNLYLAKLSELMNNDLSEAKVLVNENDHGFISSPVIVDLNDDEVLDYVGISHASTITAINGKSLEKIWQLQIPETECSNSFAVGQFTDDDIPDLFTFVSKGVWPENKGLVQVLIDGKTGQLIKQTELGCTGFSSPIAYDLNNNGKDEVIFSINEYDCSRAIDDQTAFLIENKLMLMDFKADTSYILDQTKSFKNVFSTPWIGDMDNDGYLDLVHCQYFSHGDILSFLGMKIKRIDLPIKVRKKPLWGALMGSDGNGIYQK</sequence>
<dbReference type="KEGG" id="camu:CA2015_0840"/>
<organism evidence="6 7">
    <name type="scientific">Cyclobacterium amurskyense</name>
    <dbReference type="NCBI Taxonomy" id="320787"/>
    <lineage>
        <taxon>Bacteria</taxon>
        <taxon>Pseudomonadati</taxon>
        <taxon>Bacteroidota</taxon>
        <taxon>Cytophagia</taxon>
        <taxon>Cytophagales</taxon>
        <taxon>Cyclobacteriaceae</taxon>
        <taxon>Cyclobacterium</taxon>
    </lineage>
</organism>
<dbReference type="InterPro" id="IPR055409">
    <property type="entry name" value="Beta-prop_FAM234A_B"/>
</dbReference>
<protein>
    <submittedName>
        <fullName evidence="6">Pyrrolo-quinoline quinone repeat-containing protein</fullName>
    </submittedName>
</protein>